<dbReference type="AlphaFoldDB" id="A0A0W8FDS7"/>
<dbReference type="EMBL" id="LNQE01001333">
    <property type="protein sequence ID" value="KUG19053.1"/>
    <property type="molecule type" value="Genomic_DNA"/>
</dbReference>
<organism evidence="1">
    <name type="scientific">hydrocarbon metagenome</name>
    <dbReference type="NCBI Taxonomy" id="938273"/>
    <lineage>
        <taxon>unclassified sequences</taxon>
        <taxon>metagenomes</taxon>
        <taxon>ecological metagenomes</taxon>
    </lineage>
</organism>
<proteinExistence type="predicted"/>
<sequence>MGDVLQGIGDAQDFVNMRLDARFAEEGIEIPFRKIDLHMRK</sequence>
<name>A0A0W8FDS7_9ZZZZ</name>
<reference evidence="1" key="1">
    <citation type="journal article" date="2015" name="Proc. Natl. Acad. Sci. U.S.A.">
        <title>Networks of energetic and metabolic interactions define dynamics in microbial communities.</title>
        <authorList>
            <person name="Embree M."/>
            <person name="Liu J.K."/>
            <person name="Al-Bassam M.M."/>
            <person name="Zengler K."/>
        </authorList>
    </citation>
    <scope>NUCLEOTIDE SEQUENCE</scope>
</reference>
<dbReference type="SUPFAM" id="SSF82689">
    <property type="entry name" value="Mechanosensitive channel protein MscS (YggB), C-terminal domain"/>
    <property type="match status" value="1"/>
</dbReference>
<dbReference type="GO" id="GO:0016020">
    <property type="term" value="C:membrane"/>
    <property type="evidence" value="ECO:0007669"/>
    <property type="project" value="InterPro"/>
</dbReference>
<protein>
    <submittedName>
        <fullName evidence="1">Uncharacterized protein</fullName>
    </submittedName>
</protein>
<gene>
    <name evidence="1" type="ORF">ASZ90_011228</name>
</gene>
<dbReference type="InterPro" id="IPR011066">
    <property type="entry name" value="MscS_channel_C_sf"/>
</dbReference>
<accession>A0A0W8FDS7</accession>
<comment type="caution">
    <text evidence="1">The sequence shown here is derived from an EMBL/GenBank/DDBJ whole genome shotgun (WGS) entry which is preliminary data.</text>
</comment>
<evidence type="ECO:0000313" key="1">
    <source>
        <dbReference type="EMBL" id="KUG19053.1"/>
    </source>
</evidence>